<dbReference type="Gene3D" id="2.130.10.10">
    <property type="entry name" value="YVTN repeat-like/Quinoprotein amine dehydrogenase"/>
    <property type="match status" value="1"/>
</dbReference>
<evidence type="ECO:0000313" key="2">
    <source>
        <dbReference type="Proteomes" id="UP000053923"/>
    </source>
</evidence>
<evidence type="ECO:0000313" key="1">
    <source>
        <dbReference type="EMBL" id="KUL24335.1"/>
    </source>
</evidence>
<dbReference type="InterPro" id="IPR051344">
    <property type="entry name" value="Vgb"/>
</dbReference>
<organism evidence="1 2">
    <name type="scientific">Streptomyces regalis</name>
    <dbReference type="NCBI Taxonomy" id="68262"/>
    <lineage>
        <taxon>Bacteria</taxon>
        <taxon>Bacillati</taxon>
        <taxon>Actinomycetota</taxon>
        <taxon>Actinomycetes</taxon>
        <taxon>Kitasatosporales</taxon>
        <taxon>Streptomycetaceae</taxon>
        <taxon>Streptomyces</taxon>
    </lineage>
</organism>
<dbReference type="PANTHER" id="PTHR40274">
    <property type="entry name" value="VIRGINIAMYCIN B LYASE"/>
    <property type="match status" value="1"/>
</dbReference>
<dbReference type="EMBL" id="LLZG01000377">
    <property type="protein sequence ID" value="KUL24335.1"/>
    <property type="molecule type" value="Genomic_DNA"/>
</dbReference>
<dbReference type="OrthoDB" id="9812926at2"/>
<protein>
    <recommendedName>
        <fullName evidence="3">Virginiamycin B lyase</fullName>
    </recommendedName>
</protein>
<gene>
    <name evidence="1" type="ORF">ADL12_37630</name>
</gene>
<reference evidence="2" key="1">
    <citation type="submission" date="2015-10" db="EMBL/GenBank/DDBJ databases">
        <authorList>
            <person name="Ju K.-S."/>
            <person name="Doroghazi J.R."/>
            <person name="Metcalf W.W."/>
        </authorList>
    </citation>
    <scope>NUCLEOTIDE SEQUENCE [LARGE SCALE GENOMIC DNA]</scope>
    <source>
        <strain evidence="2">NRRL 3151</strain>
    </source>
</reference>
<dbReference type="AlphaFoldDB" id="A0A101JCM9"/>
<dbReference type="InterPro" id="IPR015943">
    <property type="entry name" value="WD40/YVTN_repeat-like_dom_sf"/>
</dbReference>
<keyword evidence="2" id="KW-1185">Reference proteome</keyword>
<dbReference type="SUPFAM" id="SSF101898">
    <property type="entry name" value="NHL repeat"/>
    <property type="match status" value="1"/>
</dbReference>
<evidence type="ECO:0008006" key="3">
    <source>
        <dbReference type="Google" id="ProtNLM"/>
    </source>
</evidence>
<dbReference type="RefSeq" id="WP_062711300.1">
    <property type="nucleotide sequence ID" value="NZ_LLZG01000377.1"/>
</dbReference>
<comment type="caution">
    <text evidence="1">The sequence shown here is derived from an EMBL/GenBank/DDBJ whole genome shotgun (WGS) entry which is preliminary data.</text>
</comment>
<name>A0A101JCM9_9ACTN</name>
<sequence>MGAIPASAVVTITEHSVPGRAQGIATGPDGNVRFTQPQDVQIGRITPAGVVTEDEVPAGNSTPVGIAAGADGNLWFTAENLNMIVNMSTTGAVKYFKVPTGGAKPFDITPGPDGNMWFTEYNSHKIGKITAAGAITEYPVPTAGSRPDQITTGPDGRMWFTHFSTNKIGKATTSSFVDEVSETVQLPRTSRRFFDPPDRDQAVEDVDDELGRGAWLRTRLVSRRSAPCAYQVTDAQRWLGPPVSRCLR</sequence>
<dbReference type="Proteomes" id="UP000053923">
    <property type="component" value="Unassembled WGS sequence"/>
</dbReference>
<accession>A0A101JCM9</accession>
<dbReference type="Pfam" id="PF24684">
    <property type="entry name" value="Vgb_lyase"/>
    <property type="match status" value="1"/>
</dbReference>
<proteinExistence type="predicted"/>
<dbReference type="PANTHER" id="PTHR40274:SF3">
    <property type="entry name" value="VIRGINIAMYCIN B LYASE"/>
    <property type="match status" value="1"/>
</dbReference>